<evidence type="ECO:0000313" key="2">
    <source>
        <dbReference type="EMBL" id="CAF91939.1"/>
    </source>
</evidence>
<feature type="compositionally biased region" description="Polar residues" evidence="1">
    <location>
        <begin position="32"/>
        <end position="45"/>
    </location>
</feature>
<dbReference type="OrthoDB" id="10537581at2759"/>
<dbReference type="EMBL" id="CAAE01009355">
    <property type="protein sequence ID" value="CAF91939.1"/>
    <property type="molecule type" value="Genomic_DNA"/>
</dbReference>
<name>Q4T593_TETNG</name>
<feature type="region of interest" description="Disordered" evidence="1">
    <location>
        <begin position="23"/>
        <end position="45"/>
    </location>
</feature>
<dbReference type="AlphaFoldDB" id="Q4T593"/>
<dbReference type="KEGG" id="tng:GSTEN00006930G001"/>
<proteinExistence type="predicted"/>
<reference evidence="2" key="2">
    <citation type="submission" date="2004-02" db="EMBL/GenBank/DDBJ databases">
        <authorList>
            <consortium name="Genoscope"/>
            <consortium name="Whitehead Institute Centre for Genome Research"/>
        </authorList>
    </citation>
    <scope>NUCLEOTIDE SEQUENCE</scope>
</reference>
<sequence length="45" mass="4801">MGAFRLLLRSLHYVGLYIQLSVSGRQPGHGDTGNQISGNGTSDAR</sequence>
<accession>Q4T593</accession>
<reference evidence="2" key="1">
    <citation type="journal article" date="2004" name="Nature">
        <title>Genome duplication in the teleost fish Tetraodon nigroviridis reveals the early vertebrate proto-karyotype.</title>
        <authorList>
            <person name="Jaillon O."/>
            <person name="Aury J.-M."/>
            <person name="Brunet F."/>
            <person name="Petit J.-L."/>
            <person name="Stange-Thomann N."/>
            <person name="Mauceli E."/>
            <person name="Bouneau L."/>
            <person name="Fischer C."/>
            <person name="Ozouf-Costaz C."/>
            <person name="Bernot A."/>
            <person name="Nicaud S."/>
            <person name="Jaffe D."/>
            <person name="Fisher S."/>
            <person name="Lutfalla G."/>
            <person name="Dossat C."/>
            <person name="Segurens B."/>
            <person name="Dasilva C."/>
            <person name="Salanoubat M."/>
            <person name="Levy M."/>
            <person name="Boudet N."/>
            <person name="Castellano S."/>
            <person name="Anthouard V."/>
            <person name="Jubin C."/>
            <person name="Castelli V."/>
            <person name="Katinka M."/>
            <person name="Vacherie B."/>
            <person name="Biemont C."/>
            <person name="Skalli Z."/>
            <person name="Cattolico L."/>
            <person name="Poulain J."/>
            <person name="De Berardinis V."/>
            <person name="Cruaud C."/>
            <person name="Duprat S."/>
            <person name="Brottier P."/>
            <person name="Coutanceau J.-P."/>
            <person name="Gouzy J."/>
            <person name="Parra G."/>
            <person name="Lardier G."/>
            <person name="Chapple C."/>
            <person name="McKernan K.J."/>
            <person name="McEwan P."/>
            <person name="Bosak S."/>
            <person name="Kellis M."/>
            <person name="Volff J.-N."/>
            <person name="Guigo R."/>
            <person name="Zody M.C."/>
            <person name="Mesirov J."/>
            <person name="Lindblad-Toh K."/>
            <person name="Birren B."/>
            <person name="Nusbaum C."/>
            <person name="Kahn D."/>
            <person name="Robinson-Rechavi M."/>
            <person name="Laudet V."/>
            <person name="Schachter V."/>
            <person name="Quetier F."/>
            <person name="Saurin W."/>
            <person name="Scarpelli C."/>
            <person name="Wincker P."/>
            <person name="Lander E.S."/>
            <person name="Weissenbach J."/>
            <person name="Roest Crollius H."/>
        </authorList>
    </citation>
    <scope>NUCLEOTIDE SEQUENCE [LARGE SCALE GENOMIC DNA]</scope>
</reference>
<gene>
    <name evidence="2" type="ORF">GSTENG00006930001</name>
</gene>
<organism evidence="2">
    <name type="scientific">Tetraodon nigroviridis</name>
    <name type="common">Spotted green pufferfish</name>
    <name type="synonym">Chelonodon nigroviridis</name>
    <dbReference type="NCBI Taxonomy" id="99883"/>
    <lineage>
        <taxon>Eukaryota</taxon>
        <taxon>Metazoa</taxon>
        <taxon>Chordata</taxon>
        <taxon>Craniata</taxon>
        <taxon>Vertebrata</taxon>
        <taxon>Euteleostomi</taxon>
        <taxon>Actinopterygii</taxon>
        <taxon>Neopterygii</taxon>
        <taxon>Teleostei</taxon>
        <taxon>Neoteleostei</taxon>
        <taxon>Acanthomorphata</taxon>
        <taxon>Eupercaria</taxon>
        <taxon>Tetraodontiformes</taxon>
        <taxon>Tetradontoidea</taxon>
        <taxon>Tetraodontidae</taxon>
        <taxon>Tetraodon</taxon>
    </lineage>
</organism>
<evidence type="ECO:0000256" key="1">
    <source>
        <dbReference type="SAM" id="MobiDB-lite"/>
    </source>
</evidence>
<protein>
    <submittedName>
        <fullName evidence="2">(spotted green pufferfish) hypothetical protein</fullName>
    </submittedName>
</protein>
<comment type="caution">
    <text evidence="2">The sequence shown here is derived from an EMBL/GenBank/DDBJ whole genome shotgun (WGS) entry which is preliminary data.</text>
</comment>